<gene>
    <name evidence="9" type="ORF">HMPREF1535_04008</name>
</gene>
<protein>
    <submittedName>
        <fullName evidence="9">Undecaprenyl-phosphate glucose phosphotransferase</fullName>
    </submittedName>
</protein>
<evidence type="ECO:0000256" key="6">
    <source>
        <dbReference type="ARBA" id="ARBA00023136"/>
    </source>
</evidence>
<dbReference type="PANTHER" id="PTHR30576">
    <property type="entry name" value="COLANIC BIOSYNTHESIS UDP-GLUCOSE LIPID CARRIER TRANSFERASE"/>
    <property type="match status" value="1"/>
</dbReference>
<evidence type="ECO:0000256" key="4">
    <source>
        <dbReference type="ARBA" id="ARBA00022692"/>
    </source>
</evidence>
<evidence type="ECO:0000259" key="8">
    <source>
        <dbReference type="Pfam" id="PF02397"/>
    </source>
</evidence>
<dbReference type="GeneID" id="69980631"/>
<dbReference type="STRING" id="927665.HMPREF1535_04008"/>
<evidence type="ECO:0000256" key="7">
    <source>
        <dbReference type="SAM" id="Phobius"/>
    </source>
</evidence>
<comment type="similarity">
    <text evidence="2">Belongs to the bacterial sugar transferase family.</text>
</comment>
<evidence type="ECO:0000256" key="5">
    <source>
        <dbReference type="ARBA" id="ARBA00022989"/>
    </source>
</evidence>
<dbReference type="InterPro" id="IPR036291">
    <property type="entry name" value="NAD(P)-bd_dom_sf"/>
</dbReference>
<evidence type="ECO:0000256" key="3">
    <source>
        <dbReference type="ARBA" id="ARBA00022679"/>
    </source>
</evidence>
<organism evidence="9 10">
    <name type="scientific">Parabacteroides goldsteinii DSM 19448 = WAL 12034</name>
    <dbReference type="NCBI Taxonomy" id="927665"/>
    <lineage>
        <taxon>Bacteria</taxon>
        <taxon>Pseudomonadati</taxon>
        <taxon>Bacteroidota</taxon>
        <taxon>Bacteroidia</taxon>
        <taxon>Bacteroidales</taxon>
        <taxon>Tannerellaceae</taxon>
        <taxon>Parabacteroides</taxon>
    </lineage>
</organism>
<feature type="transmembrane region" description="Helical" evidence="7">
    <location>
        <begin position="12"/>
        <end position="32"/>
    </location>
</feature>
<proteinExistence type="inferred from homology"/>
<evidence type="ECO:0000313" key="9">
    <source>
        <dbReference type="EMBL" id="KKB48779.1"/>
    </source>
</evidence>
<dbReference type="InterPro" id="IPR003362">
    <property type="entry name" value="Bact_transf"/>
</dbReference>
<dbReference type="RefSeq" id="WP_010802955.1">
    <property type="nucleotide sequence ID" value="NZ_KQ033913.1"/>
</dbReference>
<feature type="transmembrane region" description="Helical" evidence="7">
    <location>
        <begin position="279"/>
        <end position="301"/>
    </location>
</feature>
<dbReference type="HOGENOM" id="CLU_024920_0_1_10"/>
<sequence length="465" mass="54182">MEFDKKHGYLIQWLIGMGDLVVLNLLFFAVYYGLGEFYTKAISYSLREVVLLLNFCYFFALYFVPMQLHVAVVFIDKIVQRAFALVSIFVFLFATCLIFLNIGDALATFLLVYFAVTVIIFALWRVFVRVTLKMYRRKGHNFKRIIIVGAGKNGMELYRVMKDDLSYGFSIMGFFDDNLSLQSVLPNYLGMTHEVEKYVLANDIDEIYCTLPGTQDEKILRIMNFAEKHMIRFYIVPEFYRNIKKSLVMEIMESIPLLAVRREPLQAAYNRALKRTFDILFSLGILLTIYPILYVVIGILIKATSPGPIFFKQKRTGLYGQEFECYKFRTMRVNADADKLQAAKDDPRKTRIGDFLRRTNLDEFPQFINVLRGEMSVVGPRPHMLKHTEQYSALIDKYMVRHLVKPGVTGWAQVTGYRGETKTLEQMEGRVKRDVWYIENWSFFLDLKIIVVTILNMSKGEKNAY</sequence>
<feature type="domain" description="Bacterial sugar transferase" evidence="8">
    <location>
        <begin position="274"/>
        <end position="457"/>
    </location>
</feature>
<evidence type="ECO:0000256" key="1">
    <source>
        <dbReference type="ARBA" id="ARBA00004141"/>
    </source>
</evidence>
<comment type="caution">
    <text evidence="9">The sequence shown here is derived from an EMBL/GenBank/DDBJ whole genome shotgun (WGS) entry which is preliminary data.</text>
</comment>
<dbReference type="SUPFAM" id="SSF51735">
    <property type="entry name" value="NAD(P)-binding Rossmann-fold domains"/>
    <property type="match status" value="1"/>
</dbReference>
<dbReference type="Gene3D" id="3.40.50.720">
    <property type="entry name" value="NAD(P)-binding Rossmann-like Domain"/>
    <property type="match status" value="1"/>
</dbReference>
<keyword evidence="5 7" id="KW-1133">Transmembrane helix</keyword>
<evidence type="ECO:0000256" key="2">
    <source>
        <dbReference type="ARBA" id="ARBA00006464"/>
    </source>
</evidence>
<feature type="transmembrane region" description="Helical" evidence="7">
    <location>
        <begin position="82"/>
        <end position="100"/>
    </location>
</feature>
<dbReference type="PANTHER" id="PTHR30576:SF0">
    <property type="entry name" value="UNDECAPRENYL-PHOSPHATE N-ACETYLGALACTOSAMINYL 1-PHOSPHATE TRANSFERASE-RELATED"/>
    <property type="match status" value="1"/>
</dbReference>
<name>A0A0F5IT89_9BACT</name>
<dbReference type="GO" id="GO:0016020">
    <property type="term" value="C:membrane"/>
    <property type="evidence" value="ECO:0007669"/>
    <property type="project" value="UniProtKB-SubCell"/>
</dbReference>
<keyword evidence="6 7" id="KW-0472">Membrane</keyword>
<dbReference type="Pfam" id="PF02397">
    <property type="entry name" value="Bac_transf"/>
    <property type="match status" value="1"/>
</dbReference>
<dbReference type="EMBL" id="AQHV01000021">
    <property type="protein sequence ID" value="KKB48779.1"/>
    <property type="molecule type" value="Genomic_DNA"/>
</dbReference>
<dbReference type="GO" id="GO:0016780">
    <property type="term" value="F:phosphotransferase activity, for other substituted phosphate groups"/>
    <property type="evidence" value="ECO:0007669"/>
    <property type="project" value="TreeGrafter"/>
</dbReference>
<keyword evidence="4 7" id="KW-0812">Transmembrane</keyword>
<dbReference type="Proteomes" id="UP000033047">
    <property type="component" value="Unassembled WGS sequence"/>
</dbReference>
<accession>A0A0F5IT89</accession>
<keyword evidence="3 9" id="KW-0808">Transferase</keyword>
<dbReference type="PATRIC" id="fig|927665.4.peg.4118"/>
<dbReference type="NCBIfam" id="TIGR03025">
    <property type="entry name" value="EPS_sugtrans"/>
    <property type="match status" value="1"/>
</dbReference>
<dbReference type="InterPro" id="IPR017473">
    <property type="entry name" value="Undecaprenyl-P_gluc_Ptfrase"/>
</dbReference>
<evidence type="ECO:0000313" key="10">
    <source>
        <dbReference type="Proteomes" id="UP000033047"/>
    </source>
</evidence>
<dbReference type="AlphaFoldDB" id="A0A0F5IT89"/>
<comment type="subcellular location">
    <subcellularLocation>
        <location evidence="1">Membrane</location>
        <topology evidence="1">Multi-pass membrane protein</topology>
    </subcellularLocation>
</comment>
<dbReference type="Pfam" id="PF13727">
    <property type="entry name" value="CoA_binding_3"/>
    <property type="match status" value="1"/>
</dbReference>
<dbReference type="NCBIfam" id="TIGR03023">
    <property type="entry name" value="WcaJ_sugtrans"/>
    <property type="match status" value="1"/>
</dbReference>
<feature type="transmembrane region" description="Helical" evidence="7">
    <location>
        <begin position="106"/>
        <end position="128"/>
    </location>
</feature>
<feature type="transmembrane region" description="Helical" evidence="7">
    <location>
        <begin position="52"/>
        <end position="75"/>
    </location>
</feature>
<reference evidence="9 10" key="1">
    <citation type="submission" date="2013-04" db="EMBL/GenBank/DDBJ databases">
        <title>The Genome Sequence of Parabacteroides goldsteinii DSM 19448.</title>
        <authorList>
            <consortium name="The Broad Institute Genomics Platform"/>
            <person name="Earl A."/>
            <person name="Ward D."/>
            <person name="Feldgarden M."/>
            <person name="Gevers D."/>
            <person name="Martens E."/>
            <person name="Sakamoto M."/>
            <person name="Benno Y."/>
            <person name="Song Y."/>
            <person name="Liu C."/>
            <person name="Lee J."/>
            <person name="Bolanos M."/>
            <person name="Vaisanen M.L."/>
            <person name="Finegold S.M."/>
            <person name="Walker B."/>
            <person name="Young S."/>
            <person name="Zeng Q."/>
            <person name="Gargeya S."/>
            <person name="Fitzgerald M."/>
            <person name="Haas B."/>
            <person name="Abouelleil A."/>
            <person name="Allen A.W."/>
            <person name="Alvarado L."/>
            <person name="Arachchi H.M."/>
            <person name="Berlin A.M."/>
            <person name="Chapman S.B."/>
            <person name="Gainer-Dewar J."/>
            <person name="Goldberg J."/>
            <person name="Griggs A."/>
            <person name="Gujja S."/>
            <person name="Hansen M."/>
            <person name="Howarth C."/>
            <person name="Imamovic A."/>
            <person name="Ireland A."/>
            <person name="Larimer J."/>
            <person name="McCowan C."/>
            <person name="Murphy C."/>
            <person name="Pearson M."/>
            <person name="Poon T.W."/>
            <person name="Priest M."/>
            <person name="Roberts A."/>
            <person name="Saif S."/>
            <person name="Shea T."/>
            <person name="Sisk P."/>
            <person name="Sykes S."/>
            <person name="Wortman J."/>
            <person name="Nusbaum C."/>
            <person name="Birren B."/>
        </authorList>
    </citation>
    <scope>NUCLEOTIDE SEQUENCE [LARGE SCALE GENOMIC DNA]</scope>
    <source>
        <strain evidence="9 10">DSM 19448</strain>
    </source>
</reference>
<dbReference type="InterPro" id="IPR017475">
    <property type="entry name" value="EPS_sugar_tfrase"/>
</dbReference>